<dbReference type="Gene3D" id="3.40.50.10190">
    <property type="entry name" value="BRCT domain"/>
    <property type="match status" value="1"/>
</dbReference>
<dbReference type="GO" id="GO:0006281">
    <property type="term" value="P:DNA repair"/>
    <property type="evidence" value="ECO:0007669"/>
    <property type="project" value="InterPro"/>
</dbReference>
<proteinExistence type="predicted"/>
<dbReference type="InterPro" id="IPR013840">
    <property type="entry name" value="DNAligase_N"/>
</dbReference>
<dbReference type="Gene3D" id="2.40.50.140">
    <property type="entry name" value="Nucleic acid-binding proteins"/>
    <property type="match status" value="1"/>
</dbReference>
<name>W8W1N2_9VIRU</name>
<dbReference type="RefSeq" id="YP_009010703.1">
    <property type="nucleotide sequence ID" value="NC_023613.1"/>
</dbReference>
<dbReference type="Proteomes" id="UP000097612">
    <property type="component" value="Segment"/>
</dbReference>
<evidence type="ECO:0000313" key="8">
    <source>
        <dbReference type="Proteomes" id="UP000097612"/>
    </source>
</evidence>
<evidence type="ECO:0000256" key="1">
    <source>
        <dbReference type="ARBA" id="ARBA00012722"/>
    </source>
</evidence>
<dbReference type="SMART" id="SM00292">
    <property type="entry name" value="BRCT"/>
    <property type="match status" value="1"/>
</dbReference>
<dbReference type="Pfam" id="PF01653">
    <property type="entry name" value="DNA_ligase_aden"/>
    <property type="match status" value="1"/>
</dbReference>
<gene>
    <name evidence="7" type="primary">170R</name>
    <name evidence="7" type="ORF">IIV25_170R</name>
</gene>
<evidence type="ECO:0000256" key="3">
    <source>
        <dbReference type="ARBA" id="ARBA00022705"/>
    </source>
</evidence>
<keyword evidence="3" id="KW-0235">DNA replication</keyword>
<dbReference type="EMBL" id="HF920635">
    <property type="protein sequence ID" value="CCV02188.1"/>
    <property type="molecule type" value="Genomic_DNA"/>
</dbReference>
<protein>
    <recommendedName>
        <fullName evidence="1">DNA ligase (NAD(+))</fullName>
        <ecNumber evidence="1">6.5.1.2</ecNumber>
    </recommendedName>
</protein>
<accession>W8W1N2</accession>
<dbReference type="SUPFAM" id="SSF52113">
    <property type="entry name" value="BRCT domain"/>
    <property type="match status" value="1"/>
</dbReference>
<feature type="domain" description="BRCT" evidence="6">
    <location>
        <begin position="544"/>
        <end position="609"/>
    </location>
</feature>
<dbReference type="SMART" id="SM00532">
    <property type="entry name" value="LIGANc"/>
    <property type="match status" value="1"/>
</dbReference>
<keyword evidence="8" id="KW-1185">Reference proteome</keyword>
<organism evidence="7 8">
    <name type="scientific">Invertebrate iridovirus 25</name>
    <dbReference type="NCBI Taxonomy" id="1301280"/>
    <lineage>
        <taxon>Viruses</taxon>
        <taxon>Varidnaviria</taxon>
        <taxon>Bamfordvirae</taxon>
        <taxon>Nucleocytoviricota</taxon>
        <taxon>Megaviricetes</taxon>
        <taxon>Pimascovirales</taxon>
        <taxon>Pimascovirales incertae sedis</taxon>
        <taxon>Iridoviridae</taxon>
        <taxon>Betairidovirinae</taxon>
        <taxon>Chloriridovirus</taxon>
        <taxon>Chloriridovirus simulium2</taxon>
    </lineage>
</organism>
<evidence type="ECO:0000256" key="5">
    <source>
        <dbReference type="ARBA" id="ARBA00034005"/>
    </source>
</evidence>
<dbReference type="SUPFAM" id="SSF56091">
    <property type="entry name" value="DNA ligase/mRNA capping enzyme, catalytic domain"/>
    <property type="match status" value="1"/>
</dbReference>
<dbReference type="Gene3D" id="3.30.470.30">
    <property type="entry name" value="DNA ligase/mRNA capping enzyme"/>
    <property type="match status" value="1"/>
</dbReference>
<dbReference type="Pfam" id="PF00533">
    <property type="entry name" value="BRCT"/>
    <property type="match status" value="1"/>
</dbReference>
<dbReference type="InterPro" id="IPR001357">
    <property type="entry name" value="BRCT_dom"/>
</dbReference>
<dbReference type="PROSITE" id="PS50172">
    <property type="entry name" value="BRCT"/>
    <property type="match status" value="1"/>
</dbReference>
<dbReference type="InterPro" id="IPR036420">
    <property type="entry name" value="BRCT_dom_sf"/>
</dbReference>
<keyword evidence="2 7" id="KW-0436">Ligase</keyword>
<evidence type="ECO:0000256" key="4">
    <source>
        <dbReference type="ARBA" id="ARBA00023027"/>
    </source>
</evidence>
<dbReference type="GO" id="GO:0003911">
    <property type="term" value="F:DNA ligase (NAD+) activity"/>
    <property type="evidence" value="ECO:0007669"/>
    <property type="project" value="UniProtKB-EC"/>
</dbReference>
<dbReference type="GeneID" id="18501542"/>
<evidence type="ECO:0000313" key="7">
    <source>
        <dbReference type="EMBL" id="CCV02188.1"/>
    </source>
</evidence>
<dbReference type="Pfam" id="PF03120">
    <property type="entry name" value="OB_DNA_ligase"/>
    <property type="match status" value="1"/>
</dbReference>
<dbReference type="InterPro" id="IPR013839">
    <property type="entry name" value="DNAligase_adenylation"/>
</dbReference>
<dbReference type="SUPFAM" id="SSF50249">
    <property type="entry name" value="Nucleic acid-binding proteins"/>
    <property type="match status" value="1"/>
</dbReference>
<evidence type="ECO:0000256" key="2">
    <source>
        <dbReference type="ARBA" id="ARBA00022598"/>
    </source>
</evidence>
<sequence>MDQLQLKELKKRADDAYFNSGSPIMSDNDYDSLVRQIEDDSVGCLPKTDRVELPVYLGSLTKYNDDKTIINFLGKFNQNLVKFNQNLDFLIQEKLDGVSCLYVYRKSKIQLFTRGNGLVGTEITHLLKYGLKVPVVPSSATNFMVRGELILSKKIFEKKYASEFKNIRNMVSGQVAKKNPESTIISNIDFIAYELIEPQLKYQRPPTEQYDFLKNHGFLTVYNRLLDITFINQETLTDYLIRRKKKSQYQIDGLVITINQKYIRNEDSNPKYSFAFKIQGEVSKAEVECVVWNLSKGGKYKPQIKIKPVVCSGVTITSLSGFNAKFIVENKISCGTILSITRSGDVIPHILAVVSDGDGQLNLPKNSKWNSVELYHTFEQAPDEVIVKQMVHFFTSLKCLNCKDKTILKIYNSGKKTIEEIVQSSPEELSSFVGNKVAIKLLDSTTSNIKTATTHQLLAALNVFGEGVGLKKIQLLNFSKFLDENETIKIKKNLDLESIKIKGLSEATIKEKILPNLEAGLTRVANLKKIVGGAQEIEVEEIENQCGPLNDKIFVFTGFRDASLEKQIINLGGKVTSAISKKTTDLIILSNNHKSSTKMVKAKNLGIKISTKTELMIFLTSLVQLNSKEEIDYSDYSDDED</sequence>
<dbReference type="OrthoDB" id="2744at10239"/>
<evidence type="ECO:0000259" key="6">
    <source>
        <dbReference type="PROSITE" id="PS50172"/>
    </source>
</evidence>
<reference evidence="7 8" key="1">
    <citation type="journal article" date="2013" name="Arch. Virol.">
        <title>Complete genome sequence of invertebrate iridovirus IIV-25 isolated from a blackfly larva.</title>
        <authorList>
            <person name="Piegu B."/>
            <person name="Guizard S."/>
            <person name="Spears T."/>
            <person name="Cruaud C."/>
            <person name="Couloux A."/>
            <person name="Bideshi D.K."/>
            <person name="Federici B.A."/>
            <person name="Bigot Y."/>
        </authorList>
    </citation>
    <scope>NUCLEOTIDE SEQUENCE [LARGE SCALE GENOMIC DNA]</scope>
</reference>
<dbReference type="EC" id="6.5.1.2" evidence="1"/>
<dbReference type="KEGG" id="vg:18501542"/>
<dbReference type="InterPro" id="IPR004150">
    <property type="entry name" value="NAD_DNA_ligase_OB"/>
</dbReference>
<dbReference type="GO" id="GO:0006260">
    <property type="term" value="P:DNA replication"/>
    <property type="evidence" value="ECO:0007669"/>
    <property type="project" value="UniProtKB-KW"/>
</dbReference>
<comment type="catalytic activity">
    <reaction evidence="5">
        <text>NAD(+) + (deoxyribonucleotide)n-3'-hydroxyl + 5'-phospho-(deoxyribonucleotide)m = (deoxyribonucleotide)n+m + AMP + beta-nicotinamide D-nucleotide.</text>
        <dbReference type="EC" id="6.5.1.2"/>
    </reaction>
</comment>
<keyword evidence="4" id="KW-0520">NAD</keyword>
<dbReference type="InterPro" id="IPR012340">
    <property type="entry name" value="NA-bd_OB-fold"/>
</dbReference>